<sequence length="478" mass="51754">MLPRGINANAAGLVNTIGGNLGTFALCPNLVLYYEGMYGATHSLWSTSPNASFSEAGKKGMIPVMLLPYKNETYANLSNVVYNSNAADAKEKLYEYVVFQDKAYIAKYRGPQGSAANNYKLEMPDQLGGYDVIGVATLLFSNYDSDRANNYLFKEYVLPEKLEVVSAYMFHTLNTATTSFTDVEKITMKNEVKTIEQGAFYGCNLLKYVGFGSKVDLVQANVFEQCTNVIVCTGRADDTGWVSTYNSTMVPIIFSDSSYADPSSNHIVFDSSNFDYIIDGGKIQIARFNNFSATKFVVPATFTPPASSVKDVYGIADYAFKNKTTLQDFIIEATFITRLNKILSGCSGLKNITLPFLGTTRDGIGAGLLTNNLNGQNASLVSVTVNYSAGSSIVIAGSSSNATGAFWTTSNDTNDNFNNLQKITINGPISGINQYAFRNLKSLKYLVINSTLAAGSITEIPATSVGSILYASNNVINI</sequence>
<reference evidence="1 2" key="1">
    <citation type="submission" date="2019-03" db="EMBL/GenBank/DDBJ databases">
        <title>Single cell metagenomics reveals metabolic interactions within the superorganism composed of flagellate Streblomastix strix and complex community of Bacteroidetes bacteria on its surface.</title>
        <authorList>
            <person name="Treitli S.C."/>
            <person name="Kolisko M."/>
            <person name="Husnik F."/>
            <person name="Keeling P."/>
            <person name="Hampl V."/>
        </authorList>
    </citation>
    <scope>NUCLEOTIDE SEQUENCE [LARGE SCALE GENOMIC DNA]</scope>
    <source>
        <strain evidence="1">ST1C</strain>
    </source>
</reference>
<comment type="caution">
    <text evidence="1">The sequence shown here is derived from an EMBL/GenBank/DDBJ whole genome shotgun (WGS) entry which is preliminary data.</text>
</comment>
<evidence type="ECO:0000313" key="1">
    <source>
        <dbReference type="EMBL" id="KAA6360532.1"/>
    </source>
</evidence>
<dbReference type="AlphaFoldDB" id="A0A5J4TRK6"/>
<feature type="non-terminal residue" evidence="1">
    <location>
        <position position="478"/>
    </location>
</feature>
<dbReference type="InterPro" id="IPR026906">
    <property type="entry name" value="LRR_5"/>
</dbReference>
<dbReference type="EMBL" id="SNRW01026808">
    <property type="protein sequence ID" value="KAA6360532.1"/>
    <property type="molecule type" value="Genomic_DNA"/>
</dbReference>
<organism evidence="1 2">
    <name type="scientific">Streblomastix strix</name>
    <dbReference type="NCBI Taxonomy" id="222440"/>
    <lineage>
        <taxon>Eukaryota</taxon>
        <taxon>Metamonada</taxon>
        <taxon>Preaxostyla</taxon>
        <taxon>Oxymonadida</taxon>
        <taxon>Streblomastigidae</taxon>
        <taxon>Streblomastix</taxon>
    </lineage>
</organism>
<dbReference type="Pfam" id="PF13306">
    <property type="entry name" value="LRR_5"/>
    <property type="match status" value="3"/>
</dbReference>
<dbReference type="Proteomes" id="UP000324800">
    <property type="component" value="Unassembled WGS sequence"/>
</dbReference>
<evidence type="ECO:0008006" key="3">
    <source>
        <dbReference type="Google" id="ProtNLM"/>
    </source>
</evidence>
<name>A0A5J4TRK6_9EUKA</name>
<dbReference type="SUPFAM" id="SSF52058">
    <property type="entry name" value="L domain-like"/>
    <property type="match status" value="1"/>
</dbReference>
<dbReference type="InterPro" id="IPR032675">
    <property type="entry name" value="LRR_dom_sf"/>
</dbReference>
<dbReference type="Gene3D" id="3.80.10.10">
    <property type="entry name" value="Ribonuclease Inhibitor"/>
    <property type="match status" value="2"/>
</dbReference>
<protein>
    <recommendedName>
        <fullName evidence="3">Leucine-rich repeat domain-containing protein</fullName>
    </recommendedName>
</protein>
<gene>
    <name evidence="1" type="ORF">EZS28_043941</name>
</gene>
<proteinExistence type="predicted"/>
<evidence type="ECO:0000313" key="2">
    <source>
        <dbReference type="Proteomes" id="UP000324800"/>
    </source>
</evidence>
<accession>A0A5J4TRK6</accession>